<dbReference type="InterPro" id="IPR045057">
    <property type="entry name" value="Gcn5-rel_NAT"/>
</dbReference>
<dbReference type="RefSeq" id="WP_166012843.1">
    <property type="nucleotide sequence ID" value="NZ_CP049801.1"/>
</dbReference>
<dbReference type="KEGG" id="asha:G8E00_00120"/>
<accession>A0A6G8RRE7</accession>
<evidence type="ECO:0000313" key="3">
    <source>
        <dbReference type="EMBL" id="QIO04474.1"/>
    </source>
</evidence>
<keyword evidence="4" id="KW-1185">Reference proteome</keyword>
<dbReference type="GO" id="GO:0016747">
    <property type="term" value="F:acyltransferase activity, transferring groups other than amino-acyl groups"/>
    <property type="evidence" value="ECO:0007669"/>
    <property type="project" value="InterPro"/>
</dbReference>
<dbReference type="Gene3D" id="3.40.630.30">
    <property type="match status" value="1"/>
</dbReference>
<feature type="domain" description="N-acetyltransferase" evidence="1">
    <location>
        <begin position="1"/>
        <end position="95"/>
    </location>
</feature>
<evidence type="ECO:0000313" key="4">
    <source>
        <dbReference type="Proteomes" id="UP000502297"/>
    </source>
</evidence>
<keyword evidence="3" id="KW-0808">Transferase</keyword>
<dbReference type="PANTHER" id="PTHR31435">
    <property type="entry name" value="PROTEIN NATD1"/>
    <property type="match status" value="1"/>
</dbReference>
<dbReference type="EMBL" id="CP049801">
    <property type="protein sequence ID" value="QIO04474.1"/>
    <property type="molecule type" value="Genomic_DNA"/>
</dbReference>
<proteinExistence type="predicted"/>
<protein>
    <submittedName>
        <fullName evidence="3">N-acetyltransferase</fullName>
    </submittedName>
</protein>
<reference evidence="3 4" key="1">
    <citation type="submission" date="2020-03" db="EMBL/GenBank/DDBJ databases">
        <authorList>
            <person name="Zhu W."/>
        </authorList>
    </citation>
    <scope>NUCLEOTIDE SEQUENCE [LARGE SCALE GENOMIC DNA]</scope>
    <source>
        <strain evidence="3 4">323-1</strain>
    </source>
</reference>
<gene>
    <name evidence="3" type="ORF">G8E00_00120</name>
</gene>
<dbReference type="Proteomes" id="UP000502297">
    <property type="component" value="Chromosome"/>
</dbReference>
<dbReference type="InterPro" id="IPR031165">
    <property type="entry name" value="GNAT_YJDJ"/>
</dbReference>
<dbReference type="PROSITE" id="PS51186">
    <property type="entry name" value="GNAT"/>
    <property type="match status" value="1"/>
</dbReference>
<evidence type="ECO:0000259" key="1">
    <source>
        <dbReference type="PROSITE" id="PS51186"/>
    </source>
</evidence>
<dbReference type="InterPro" id="IPR000182">
    <property type="entry name" value="GNAT_dom"/>
</dbReference>
<name>A0A6G8RRE7_9GAMM</name>
<dbReference type="CDD" id="cd04301">
    <property type="entry name" value="NAT_SF"/>
    <property type="match status" value="1"/>
</dbReference>
<dbReference type="AlphaFoldDB" id="A0A6G8RRE7"/>
<sequence length="95" mass="10948">MLEIKHHDNGSKGEFYIGEEDQHLAEMTYSWAGSDKFIIDHTWVDDSLRGQHVGRHLLDQAVDLARQKKVKILPLCPFAKSVFDKDTSIHDVLFK</sequence>
<evidence type="ECO:0000259" key="2">
    <source>
        <dbReference type="PROSITE" id="PS51729"/>
    </source>
</evidence>
<dbReference type="PROSITE" id="PS51729">
    <property type="entry name" value="GNAT_YJDJ"/>
    <property type="match status" value="1"/>
</dbReference>
<dbReference type="SUPFAM" id="SSF55729">
    <property type="entry name" value="Acyl-CoA N-acyltransferases (Nat)"/>
    <property type="match status" value="1"/>
</dbReference>
<dbReference type="InterPro" id="IPR016181">
    <property type="entry name" value="Acyl_CoA_acyltransferase"/>
</dbReference>
<feature type="domain" description="N-acetyltransferase" evidence="2">
    <location>
        <begin position="7"/>
        <end position="94"/>
    </location>
</feature>
<organism evidence="3 4">
    <name type="scientific">Acinetobacter shaoyimingii</name>
    <dbReference type="NCBI Taxonomy" id="2715164"/>
    <lineage>
        <taxon>Bacteria</taxon>
        <taxon>Pseudomonadati</taxon>
        <taxon>Pseudomonadota</taxon>
        <taxon>Gammaproteobacteria</taxon>
        <taxon>Moraxellales</taxon>
        <taxon>Moraxellaceae</taxon>
        <taxon>Acinetobacter</taxon>
    </lineage>
</organism>
<dbReference type="Pfam" id="PF14542">
    <property type="entry name" value="Acetyltransf_CG"/>
    <property type="match status" value="1"/>
</dbReference>
<dbReference type="PANTHER" id="PTHR31435:SF10">
    <property type="entry name" value="BSR4717 PROTEIN"/>
    <property type="match status" value="1"/>
</dbReference>